<reference evidence="2" key="1">
    <citation type="journal article" date="2019" name="Int. J. Syst. Evol. Microbiol.">
        <title>The Global Catalogue of Microorganisms (GCM) 10K type strain sequencing project: providing services to taxonomists for standard genome sequencing and annotation.</title>
        <authorList>
            <consortium name="The Broad Institute Genomics Platform"/>
            <consortium name="The Broad Institute Genome Sequencing Center for Infectious Disease"/>
            <person name="Wu L."/>
            <person name="Ma J."/>
        </authorList>
    </citation>
    <scope>NUCLEOTIDE SEQUENCE [LARGE SCALE GENOMIC DNA]</scope>
    <source>
        <strain evidence="2">NBRC 105857</strain>
    </source>
</reference>
<protein>
    <recommendedName>
        <fullName evidence="3">PcfJ-like protein</fullName>
    </recommendedName>
</protein>
<name>A0ABQ5YPA2_9BURK</name>
<comment type="caution">
    <text evidence="1">The sequence shown here is derived from an EMBL/GenBank/DDBJ whole genome shotgun (WGS) entry which is preliminary data.</text>
</comment>
<proteinExistence type="predicted"/>
<evidence type="ECO:0000313" key="1">
    <source>
        <dbReference type="EMBL" id="GLR26394.1"/>
    </source>
</evidence>
<dbReference type="Pfam" id="PF14284">
    <property type="entry name" value="PcfJ"/>
    <property type="match status" value="1"/>
</dbReference>
<evidence type="ECO:0008006" key="3">
    <source>
        <dbReference type="Google" id="ProtNLM"/>
    </source>
</evidence>
<sequence length="447" mass="51159">MQLEMSRNLPVRLVSAGSGFFLEWNATWRVRIPETMTLHMSDEQAWMLRRGLQESVWVPPPSMRKVLKINSVLAAPEYLSLRIIKRAWLQAVRRWLGRDVFRLSLKIRPNNADLPFALRVRAHIKTLKAREAEHADLMPLLGTDPGMWSGLNNWKGIKHRFVVMGLTQLAWRWLTVQPSGYVARIDWCQLSHIAWVNCHAALDRPFPARWVDRQTAAFRGFGALGLSVRRLADDLRSDPGVQMLKCLRLVLKRLLGTEGIRNQEEVISEEFPLIADWLSSTLQGSLSGAHRIRRGWTYDTLLARQAHWHLVELSMNQSHTDVFWPELLGRGQIEGQCDFMELSSLNALLREARTMHHCVPSYIDRCMAGEICLFHLQSKGAPLERATLEISRAGVNQWAITQLKGPCNTPVSNRMHQAARELLACLNPRAKPFMLRDGSDWTPQGLR</sequence>
<keyword evidence="2" id="KW-1185">Reference proteome</keyword>
<organism evidence="1 2">
    <name type="scientific">Limnobacter litoralis</name>
    <dbReference type="NCBI Taxonomy" id="481366"/>
    <lineage>
        <taxon>Bacteria</taxon>
        <taxon>Pseudomonadati</taxon>
        <taxon>Pseudomonadota</taxon>
        <taxon>Betaproteobacteria</taxon>
        <taxon>Burkholderiales</taxon>
        <taxon>Burkholderiaceae</taxon>
        <taxon>Limnobacter</taxon>
    </lineage>
</organism>
<evidence type="ECO:0000313" key="2">
    <source>
        <dbReference type="Proteomes" id="UP001156664"/>
    </source>
</evidence>
<gene>
    <name evidence="1" type="ORF">GCM10007875_14840</name>
</gene>
<dbReference type="EMBL" id="BSOJ01000015">
    <property type="protein sequence ID" value="GLR26394.1"/>
    <property type="molecule type" value="Genomic_DNA"/>
</dbReference>
<dbReference type="Proteomes" id="UP001156664">
    <property type="component" value="Unassembled WGS sequence"/>
</dbReference>
<dbReference type="InterPro" id="IPR025586">
    <property type="entry name" value="PcfJ"/>
</dbReference>
<accession>A0ABQ5YPA2</accession>